<accession>A0A2W5PW55</accession>
<organism evidence="1 2">
    <name type="scientific">Rhodovulum sulfidophilum</name>
    <name type="common">Rhodobacter sulfidophilus</name>
    <dbReference type="NCBI Taxonomy" id="35806"/>
    <lineage>
        <taxon>Bacteria</taxon>
        <taxon>Pseudomonadati</taxon>
        <taxon>Pseudomonadota</taxon>
        <taxon>Alphaproteobacteria</taxon>
        <taxon>Rhodobacterales</taxon>
        <taxon>Paracoccaceae</taxon>
        <taxon>Rhodovulum</taxon>
    </lineage>
</organism>
<evidence type="ECO:0000313" key="2">
    <source>
        <dbReference type="Proteomes" id="UP000249185"/>
    </source>
</evidence>
<evidence type="ECO:0000313" key="1">
    <source>
        <dbReference type="EMBL" id="PZQ46693.1"/>
    </source>
</evidence>
<sequence length="141" mass="14692">MRRLSPLTRARLAVAVTGLVAAGVLALTLAEVGGPDAGRRDRRDLARLSDLREIAQALICHGGGGAAPGQPTELADISPACLAPEAAQRLRDPRTGAPYAITWVDARTARVCGDLEDRARAWTAGWPPFDAATGCVTAALK</sequence>
<dbReference type="AlphaFoldDB" id="A0A2W5PW55"/>
<dbReference type="Proteomes" id="UP000249185">
    <property type="component" value="Unassembled WGS sequence"/>
</dbReference>
<comment type="caution">
    <text evidence="1">The sequence shown here is derived from an EMBL/GenBank/DDBJ whole genome shotgun (WGS) entry which is preliminary data.</text>
</comment>
<protein>
    <submittedName>
        <fullName evidence="1">Uncharacterized protein</fullName>
    </submittedName>
</protein>
<proteinExistence type="predicted"/>
<reference evidence="1 2" key="1">
    <citation type="submission" date="2017-08" db="EMBL/GenBank/DDBJ databases">
        <title>Infants hospitalized years apart are colonized by the same room-sourced microbial strains.</title>
        <authorList>
            <person name="Brooks B."/>
            <person name="Olm M.R."/>
            <person name="Firek B.A."/>
            <person name="Baker R."/>
            <person name="Thomas B.C."/>
            <person name="Morowitz M.J."/>
            <person name="Banfield J.F."/>
        </authorList>
    </citation>
    <scope>NUCLEOTIDE SEQUENCE [LARGE SCALE GENOMIC DNA]</scope>
    <source>
        <strain evidence="1">S2_005_002_R2_34</strain>
    </source>
</reference>
<gene>
    <name evidence="1" type="ORF">DI556_19545</name>
</gene>
<name>A0A2W5PW55_RHOSU</name>
<dbReference type="EMBL" id="QFPW01000022">
    <property type="protein sequence ID" value="PZQ46693.1"/>
    <property type="molecule type" value="Genomic_DNA"/>
</dbReference>